<reference evidence="2 3" key="1">
    <citation type="submission" date="2017-11" db="EMBL/GenBank/DDBJ databases">
        <title>The genome of Rhizophagus clarus HR1 reveals common genetic basis of auxotrophy among arbuscular mycorrhizal fungi.</title>
        <authorList>
            <person name="Kobayashi Y."/>
        </authorList>
    </citation>
    <scope>NUCLEOTIDE SEQUENCE [LARGE SCALE GENOMIC DNA]</scope>
    <source>
        <strain evidence="2 3">HR1</strain>
    </source>
</reference>
<gene>
    <name evidence="2" type="ORF">RclHR1_02860016</name>
</gene>
<keyword evidence="1" id="KW-0472">Membrane</keyword>
<name>A0A2Z6R3I7_9GLOM</name>
<organism evidence="2 3">
    <name type="scientific">Rhizophagus clarus</name>
    <dbReference type="NCBI Taxonomy" id="94130"/>
    <lineage>
        <taxon>Eukaryota</taxon>
        <taxon>Fungi</taxon>
        <taxon>Fungi incertae sedis</taxon>
        <taxon>Mucoromycota</taxon>
        <taxon>Glomeromycotina</taxon>
        <taxon>Glomeromycetes</taxon>
        <taxon>Glomerales</taxon>
        <taxon>Glomeraceae</taxon>
        <taxon>Rhizophagus</taxon>
    </lineage>
</organism>
<evidence type="ECO:0000256" key="1">
    <source>
        <dbReference type="SAM" id="Phobius"/>
    </source>
</evidence>
<feature type="transmembrane region" description="Helical" evidence="1">
    <location>
        <begin position="12"/>
        <end position="31"/>
    </location>
</feature>
<dbReference type="Proteomes" id="UP000247702">
    <property type="component" value="Unassembled WGS sequence"/>
</dbReference>
<protein>
    <submittedName>
        <fullName evidence="2">Uncharacterized protein</fullName>
    </submittedName>
</protein>
<evidence type="ECO:0000313" key="3">
    <source>
        <dbReference type="Proteomes" id="UP000247702"/>
    </source>
</evidence>
<proteinExistence type="predicted"/>
<comment type="caution">
    <text evidence="2">The sequence shown here is derived from an EMBL/GenBank/DDBJ whole genome shotgun (WGS) entry which is preliminary data.</text>
</comment>
<keyword evidence="3" id="KW-1185">Reference proteome</keyword>
<accession>A0A2Z6R3I7</accession>
<keyword evidence="1" id="KW-1133">Transmembrane helix</keyword>
<keyword evidence="1" id="KW-0812">Transmembrane</keyword>
<evidence type="ECO:0000313" key="2">
    <source>
        <dbReference type="EMBL" id="GBB96883.1"/>
    </source>
</evidence>
<sequence length="68" mass="8106">MNTPRLYCTKQSAPFSFRIYILISINFFYWFQVKEVNFFGKGLKRDNFFFVVISKQSNATNLAFIIFS</sequence>
<dbReference type="AlphaFoldDB" id="A0A2Z6R3I7"/>
<dbReference type="EMBL" id="BEXD01002068">
    <property type="protein sequence ID" value="GBB96883.1"/>
    <property type="molecule type" value="Genomic_DNA"/>
</dbReference>